<sequence length="238" mass="25698">MDGGCVADFLPEQLTGGQTSAEVKQLLDAPLLRDDEASAWASSPRASIRPPLTSTSSMVASLDGVGGMGSLVDVGGEGDDCDAAVLMPGGSVGLGGDEIPEYGVPRQSLREILRGSLRILIAVWDHWRSKRHNDTDKLPLLSRLRREAAEMNARRARLATAHTELFRMRSHLVRVRRILVLIQRREKLKRHVAAMNQALFEAQMEAPRAEPSAAGGAGTSYGTRSTVAQTIAQTILPL</sequence>
<proteinExistence type="predicted"/>
<dbReference type="AlphaFoldDB" id="A0A7S3F177"/>
<dbReference type="EMBL" id="HBHX01039179">
    <property type="protein sequence ID" value="CAE0121090.1"/>
    <property type="molecule type" value="Transcribed_RNA"/>
</dbReference>
<name>A0A7S3F177_9EUKA</name>
<organism evidence="1">
    <name type="scientific">Haptolina ericina</name>
    <dbReference type="NCBI Taxonomy" id="156174"/>
    <lineage>
        <taxon>Eukaryota</taxon>
        <taxon>Haptista</taxon>
        <taxon>Haptophyta</taxon>
        <taxon>Prymnesiophyceae</taxon>
        <taxon>Prymnesiales</taxon>
        <taxon>Prymnesiaceae</taxon>
        <taxon>Haptolina</taxon>
    </lineage>
</organism>
<protein>
    <submittedName>
        <fullName evidence="1">Uncharacterized protein</fullName>
    </submittedName>
</protein>
<accession>A0A7S3F177</accession>
<evidence type="ECO:0000313" key="1">
    <source>
        <dbReference type="EMBL" id="CAE0121090.1"/>
    </source>
</evidence>
<reference evidence="1" key="1">
    <citation type="submission" date="2021-01" db="EMBL/GenBank/DDBJ databases">
        <authorList>
            <person name="Corre E."/>
            <person name="Pelletier E."/>
            <person name="Niang G."/>
            <person name="Scheremetjew M."/>
            <person name="Finn R."/>
            <person name="Kale V."/>
            <person name="Holt S."/>
            <person name="Cochrane G."/>
            <person name="Meng A."/>
            <person name="Brown T."/>
            <person name="Cohen L."/>
        </authorList>
    </citation>
    <scope>NUCLEOTIDE SEQUENCE</scope>
    <source>
        <strain evidence="1">CCMP281</strain>
    </source>
</reference>
<gene>
    <name evidence="1" type="ORF">HERI1096_LOCUS21791</name>
</gene>